<dbReference type="PROSITE" id="PS50805">
    <property type="entry name" value="KRAB"/>
    <property type="match status" value="1"/>
</dbReference>
<dbReference type="AlphaFoldDB" id="A0A8B9NWK7"/>
<protein>
    <recommendedName>
        <fullName evidence="1">KRAB domain-containing protein</fullName>
    </recommendedName>
</protein>
<dbReference type="InterPro" id="IPR001909">
    <property type="entry name" value="KRAB"/>
</dbReference>
<name>A0A8B9NWK7_APTOW</name>
<reference evidence="2" key="1">
    <citation type="submission" date="2025-08" db="UniProtKB">
        <authorList>
            <consortium name="Ensembl"/>
        </authorList>
    </citation>
    <scope>IDENTIFICATION</scope>
</reference>
<dbReference type="SUPFAM" id="SSF109640">
    <property type="entry name" value="KRAB domain (Kruppel-associated box)"/>
    <property type="match status" value="1"/>
</dbReference>
<evidence type="ECO:0000259" key="1">
    <source>
        <dbReference type="PROSITE" id="PS50805"/>
    </source>
</evidence>
<dbReference type="InterPro" id="IPR050169">
    <property type="entry name" value="Krueppel_C2H2_ZnF"/>
</dbReference>
<dbReference type="SMART" id="SM00349">
    <property type="entry name" value="KRAB"/>
    <property type="match status" value="1"/>
</dbReference>
<evidence type="ECO:0000313" key="2">
    <source>
        <dbReference type="Ensembl" id="ENSAOWP00000003249.1"/>
    </source>
</evidence>
<accession>A0A8B9NWK7</accession>
<dbReference type="Gene3D" id="6.10.140.140">
    <property type="match status" value="1"/>
</dbReference>
<reference evidence="2" key="2">
    <citation type="submission" date="2025-09" db="UniProtKB">
        <authorList>
            <consortium name="Ensembl"/>
        </authorList>
    </citation>
    <scope>IDENTIFICATION</scope>
</reference>
<dbReference type="Ensembl" id="ENSAOWT00000003700.1">
    <property type="protein sequence ID" value="ENSAOWP00000003249.1"/>
    <property type="gene ID" value="ENSAOWG00000002282.1"/>
</dbReference>
<feature type="domain" description="KRAB" evidence="1">
    <location>
        <begin position="11"/>
        <end position="95"/>
    </location>
</feature>
<evidence type="ECO:0000313" key="3">
    <source>
        <dbReference type="Proteomes" id="UP000694424"/>
    </source>
</evidence>
<dbReference type="CDD" id="cd07765">
    <property type="entry name" value="KRAB_A-box"/>
    <property type="match status" value="1"/>
</dbReference>
<dbReference type="GO" id="GO:0006355">
    <property type="term" value="P:regulation of DNA-templated transcription"/>
    <property type="evidence" value="ECO:0007669"/>
    <property type="project" value="InterPro"/>
</dbReference>
<dbReference type="Pfam" id="PF01352">
    <property type="entry name" value="KRAB"/>
    <property type="match status" value="1"/>
</dbReference>
<sequence length="95" mass="10715">VSAASLREPPVVLDDIAVYFSKGEWEELAEWRKELYRNVMKDNYAALYSLGKLTPSRLLGDRDELGLWFSPCWLGLSPASSIRVVCDPKPNSLLT</sequence>
<keyword evidence="3" id="KW-1185">Reference proteome</keyword>
<organism evidence="2 3">
    <name type="scientific">Apteryx owenii</name>
    <name type="common">Little spotted kiwi</name>
    <dbReference type="NCBI Taxonomy" id="8824"/>
    <lineage>
        <taxon>Eukaryota</taxon>
        <taxon>Metazoa</taxon>
        <taxon>Chordata</taxon>
        <taxon>Craniata</taxon>
        <taxon>Vertebrata</taxon>
        <taxon>Euteleostomi</taxon>
        <taxon>Archelosauria</taxon>
        <taxon>Archosauria</taxon>
        <taxon>Dinosauria</taxon>
        <taxon>Saurischia</taxon>
        <taxon>Theropoda</taxon>
        <taxon>Coelurosauria</taxon>
        <taxon>Aves</taxon>
        <taxon>Palaeognathae</taxon>
        <taxon>Apterygiformes</taxon>
        <taxon>Apterygidae</taxon>
        <taxon>Apteryx</taxon>
    </lineage>
</organism>
<dbReference type="PANTHER" id="PTHR23232">
    <property type="entry name" value="KRAB DOMAIN C2H2 ZINC FINGER"/>
    <property type="match status" value="1"/>
</dbReference>
<dbReference type="PANTHER" id="PTHR23232:SF118">
    <property type="entry name" value="ZINC FINGER PROTEIN 746"/>
    <property type="match status" value="1"/>
</dbReference>
<proteinExistence type="predicted"/>
<dbReference type="InterPro" id="IPR036051">
    <property type="entry name" value="KRAB_dom_sf"/>
</dbReference>
<dbReference type="Proteomes" id="UP000694424">
    <property type="component" value="Unplaced"/>
</dbReference>